<dbReference type="EMBL" id="JAGGLV010000007">
    <property type="protein sequence ID" value="MBP2112366.1"/>
    <property type="molecule type" value="Genomic_DNA"/>
</dbReference>
<evidence type="ECO:0000259" key="4">
    <source>
        <dbReference type="PROSITE" id="PS50995"/>
    </source>
</evidence>
<dbReference type="InterPro" id="IPR000835">
    <property type="entry name" value="HTH_MarR-typ"/>
</dbReference>
<dbReference type="PRINTS" id="PR00598">
    <property type="entry name" value="HTHMARR"/>
</dbReference>
<dbReference type="PROSITE" id="PS01117">
    <property type="entry name" value="HTH_MARR_1"/>
    <property type="match status" value="1"/>
</dbReference>
<keyword evidence="3" id="KW-0804">Transcription</keyword>
<dbReference type="Proteomes" id="UP000773462">
    <property type="component" value="Unassembled WGS sequence"/>
</dbReference>
<dbReference type="PANTHER" id="PTHR33164:SF64">
    <property type="entry name" value="TRANSCRIPTIONAL REGULATOR SLYA"/>
    <property type="match status" value="1"/>
</dbReference>
<dbReference type="RefSeq" id="WP_209873179.1">
    <property type="nucleotide sequence ID" value="NZ_JAGGLV010000007.1"/>
</dbReference>
<dbReference type="InterPro" id="IPR036390">
    <property type="entry name" value="WH_DNA-bd_sf"/>
</dbReference>
<reference evidence="5 6" key="1">
    <citation type="submission" date="2021-03" db="EMBL/GenBank/DDBJ databases">
        <title>Genomic Encyclopedia of Type Strains, Phase IV (KMG-IV): sequencing the most valuable type-strain genomes for metagenomic binning, comparative biology and taxonomic classification.</title>
        <authorList>
            <person name="Goeker M."/>
        </authorList>
    </citation>
    <scope>NUCLEOTIDE SEQUENCE [LARGE SCALE GENOMIC DNA]</scope>
    <source>
        <strain evidence="5 6">DSM 101953</strain>
    </source>
</reference>
<dbReference type="PROSITE" id="PS50995">
    <property type="entry name" value="HTH_MARR_2"/>
    <property type="match status" value="1"/>
</dbReference>
<evidence type="ECO:0000313" key="6">
    <source>
        <dbReference type="Proteomes" id="UP000773462"/>
    </source>
</evidence>
<keyword evidence="2 5" id="KW-0238">DNA-binding</keyword>
<dbReference type="InterPro" id="IPR036388">
    <property type="entry name" value="WH-like_DNA-bd_sf"/>
</dbReference>
<accession>A0ABS4NQN0</accession>
<dbReference type="Pfam" id="PF12802">
    <property type="entry name" value="MarR_2"/>
    <property type="match status" value="1"/>
</dbReference>
<dbReference type="InterPro" id="IPR023187">
    <property type="entry name" value="Tscrpt_reg_MarR-type_CS"/>
</dbReference>
<gene>
    <name evidence="5" type="ORF">J2Z70_002520</name>
</gene>
<name>A0ABS4NQN0_9BACL</name>
<evidence type="ECO:0000256" key="3">
    <source>
        <dbReference type="ARBA" id="ARBA00023163"/>
    </source>
</evidence>
<dbReference type="Gene3D" id="1.10.10.10">
    <property type="entry name" value="Winged helix-like DNA-binding domain superfamily/Winged helix DNA-binding domain"/>
    <property type="match status" value="1"/>
</dbReference>
<evidence type="ECO:0000313" key="5">
    <source>
        <dbReference type="EMBL" id="MBP2112366.1"/>
    </source>
</evidence>
<sequence>MTLSSPQQFLGFLLGSTHRRISVSFARALKPYDITPEQWSTLLMICDRSGVNQKEVAVASAKDQPTTARIVELLLKKGFITKTANPEDRRAFQLYATGEGRALIENTIALEQQTIDMAVAGLEPQQLEDLRSMLEQIYHNTGNIHQE</sequence>
<comment type="caution">
    <text evidence="5">The sequence shown here is derived from an EMBL/GenBank/DDBJ whole genome shotgun (WGS) entry which is preliminary data.</text>
</comment>
<evidence type="ECO:0000256" key="2">
    <source>
        <dbReference type="ARBA" id="ARBA00023125"/>
    </source>
</evidence>
<dbReference type="PANTHER" id="PTHR33164">
    <property type="entry name" value="TRANSCRIPTIONAL REGULATOR, MARR FAMILY"/>
    <property type="match status" value="1"/>
</dbReference>
<dbReference type="SUPFAM" id="SSF46785">
    <property type="entry name" value="Winged helix' DNA-binding domain"/>
    <property type="match status" value="1"/>
</dbReference>
<dbReference type="InterPro" id="IPR039422">
    <property type="entry name" value="MarR/SlyA-like"/>
</dbReference>
<keyword evidence="6" id="KW-1185">Reference proteome</keyword>
<dbReference type="GO" id="GO:0003677">
    <property type="term" value="F:DNA binding"/>
    <property type="evidence" value="ECO:0007669"/>
    <property type="project" value="UniProtKB-KW"/>
</dbReference>
<keyword evidence="1" id="KW-0805">Transcription regulation</keyword>
<feature type="domain" description="HTH marR-type" evidence="4">
    <location>
        <begin position="7"/>
        <end position="139"/>
    </location>
</feature>
<organism evidence="5 6">
    <name type="scientific">Paenibacillus silagei</name>
    <dbReference type="NCBI Taxonomy" id="1670801"/>
    <lineage>
        <taxon>Bacteria</taxon>
        <taxon>Bacillati</taxon>
        <taxon>Bacillota</taxon>
        <taxon>Bacilli</taxon>
        <taxon>Bacillales</taxon>
        <taxon>Paenibacillaceae</taxon>
        <taxon>Paenibacillus</taxon>
    </lineage>
</organism>
<protein>
    <submittedName>
        <fullName evidence="5">DNA-binding MarR family transcriptional regulator</fullName>
    </submittedName>
</protein>
<dbReference type="SMART" id="SM00347">
    <property type="entry name" value="HTH_MARR"/>
    <property type="match status" value="1"/>
</dbReference>
<proteinExistence type="predicted"/>
<evidence type="ECO:0000256" key="1">
    <source>
        <dbReference type="ARBA" id="ARBA00023015"/>
    </source>
</evidence>